<evidence type="ECO:0000256" key="1">
    <source>
        <dbReference type="ARBA" id="ARBA00006987"/>
    </source>
</evidence>
<keyword evidence="2" id="KW-0732">Signal</keyword>
<keyword evidence="4" id="KW-1185">Reference proteome</keyword>
<proteinExistence type="inferred from homology"/>
<evidence type="ECO:0000256" key="2">
    <source>
        <dbReference type="SAM" id="SignalP"/>
    </source>
</evidence>
<dbReference type="PIRSF" id="PIRSF017082">
    <property type="entry name" value="YflP"/>
    <property type="match status" value="1"/>
</dbReference>
<dbReference type="SUPFAM" id="SSF53850">
    <property type="entry name" value="Periplasmic binding protein-like II"/>
    <property type="match status" value="1"/>
</dbReference>
<evidence type="ECO:0000313" key="3">
    <source>
        <dbReference type="EMBL" id="MBK1781757.1"/>
    </source>
</evidence>
<dbReference type="Gene3D" id="3.40.190.150">
    <property type="entry name" value="Bordetella uptake gene, domain 1"/>
    <property type="match status" value="1"/>
</dbReference>
<feature type="chain" id="PRO_5045566207" evidence="2">
    <location>
        <begin position="30"/>
        <end position="327"/>
    </location>
</feature>
<name>A0ABS1ECU0_9BURK</name>
<accession>A0ABS1ECU0</accession>
<dbReference type="InterPro" id="IPR042100">
    <property type="entry name" value="Bug_dom1"/>
</dbReference>
<dbReference type="RefSeq" id="WP_200237278.1">
    <property type="nucleotide sequence ID" value="NZ_JAENGP010000012.1"/>
</dbReference>
<dbReference type="Gene3D" id="3.40.190.10">
    <property type="entry name" value="Periplasmic binding protein-like II"/>
    <property type="match status" value="1"/>
</dbReference>
<dbReference type="PANTHER" id="PTHR42928">
    <property type="entry name" value="TRICARBOXYLATE-BINDING PROTEIN"/>
    <property type="match status" value="1"/>
</dbReference>
<reference evidence="3 4" key="1">
    <citation type="submission" date="2020-12" db="EMBL/GenBank/DDBJ databases">
        <authorList>
            <person name="Lu T."/>
            <person name="Wang Q."/>
            <person name="Han X."/>
        </authorList>
    </citation>
    <scope>NUCLEOTIDE SEQUENCE [LARGE SCALE GENOMIC DNA]</scope>
    <source>
        <strain evidence="3 4">WQ 585</strain>
    </source>
</reference>
<comment type="similarity">
    <text evidence="1">Belongs to the UPF0065 (bug) family.</text>
</comment>
<dbReference type="Pfam" id="PF03401">
    <property type="entry name" value="TctC"/>
    <property type="match status" value="1"/>
</dbReference>
<dbReference type="EMBL" id="JAENGP010000012">
    <property type="protein sequence ID" value="MBK1781757.1"/>
    <property type="molecule type" value="Genomic_DNA"/>
</dbReference>
<comment type="caution">
    <text evidence="3">The sequence shown here is derived from an EMBL/GenBank/DDBJ whole genome shotgun (WGS) entry which is preliminary data.</text>
</comment>
<evidence type="ECO:0000313" key="4">
    <source>
        <dbReference type="Proteomes" id="UP000635316"/>
    </source>
</evidence>
<sequence length="327" mass="35229">MKHHPQKFTRRRILAMLACIPALPSLAYAQFERSTRFIVASSAGSSIDAVARLTQPAISKQLNSPLVVENIAGAGSIIAMQTLARSAPDGSVLAFQTNNMVTAPLLMRSPPYNAVEDFTPIAMVGSIPLVLVVNSKRIDATNAEEFIELLKQKGGQLNFGSSGPGTTLHLAVEMIAQEIGVKLNHIPYKGVGPMVTDLVAGQIDFAVSALPPVHGHIKSNALRSIGLLTEQRIVAAPEIPTFAEQGFPNFIMDVWMAVLGPSKMPAETVKKVHDAVLASFNDPSVRNTIEKQGNIVKVSTPEEALEKIRSDVQRYTDMAKKINLVAH</sequence>
<dbReference type="InterPro" id="IPR005064">
    <property type="entry name" value="BUG"/>
</dbReference>
<gene>
    <name evidence="3" type="ORF">JHL22_11065</name>
</gene>
<dbReference type="Proteomes" id="UP000635316">
    <property type="component" value="Unassembled WGS sequence"/>
</dbReference>
<organism evidence="3 4">
    <name type="scientific">Advenella mandrilli</name>
    <dbReference type="NCBI Taxonomy" id="2800330"/>
    <lineage>
        <taxon>Bacteria</taxon>
        <taxon>Pseudomonadati</taxon>
        <taxon>Pseudomonadota</taxon>
        <taxon>Betaproteobacteria</taxon>
        <taxon>Burkholderiales</taxon>
        <taxon>Alcaligenaceae</taxon>
    </lineage>
</organism>
<protein>
    <submittedName>
        <fullName evidence="3">Tripartite tricarboxylate transporter substrate binding protein</fullName>
    </submittedName>
</protein>
<dbReference type="CDD" id="cd07012">
    <property type="entry name" value="PBP2_Bug_TTT"/>
    <property type="match status" value="1"/>
</dbReference>
<feature type="signal peptide" evidence="2">
    <location>
        <begin position="1"/>
        <end position="29"/>
    </location>
</feature>
<dbReference type="PANTHER" id="PTHR42928:SF5">
    <property type="entry name" value="BLR1237 PROTEIN"/>
    <property type="match status" value="1"/>
</dbReference>